<comment type="caution">
    <text evidence="1">The sequence shown here is derived from an EMBL/GenBank/DDBJ whole genome shotgun (WGS) entry which is preliminary data.</text>
</comment>
<protein>
    <submittedName>
        <fullName evidence="1">Uncharacterized protein</fullName>
    </submittedName>
</protein>
<dbReference type="Proteomes" id="UP001054945">
    <property type="component" value="Unassembled WGS sequence"/>
</dbReference>
<accession>A0AAV4WHS2</accession>
<dbReference type="EMBL" id="BPLR01016209">
    <property type="protein sequence ID" value="GIY82091.1"/>
    <property type="molecule type" value="Genomic_DNA"/>
</dbReference>
<dbReference type="AlphaFoldDB" id="A0AAV4WHS2"/>
<evidence type="ECO:0000313" key="1">
    <source>
        <dbReference type="EMBL" id="GIY82091.1"/>
    </source>
</evidence>
<gene>
    <name evidence="1" type="ORF">CEXT_320501</name>
</gene>
<reference evidence="1 2" key="1">
    <citation type="submission" date="2021-06" db="EMBL/GenBank/DDBJ databases">
        <title>Caerostris extrusa draft genome.</title>
        <authorList>
            <person name="Kono N."/>
            <person name="Arakawa K."/>
        </authorList>
    </citation>
    <scope>NUCLEOTIDE SEQUENCE [LARGE SCALE GENOMIC DNA]</scope>
</reference>
<sequence length="91" mass="9911">MWQNKSEQNRKSAISKPFRHQFFHPFAEKGADPTLGAGVGGGGAPWVSKGLAAPVRPVIGAIAALFPNDKLSRFRARKFIACDVINLHINE</sequence>
<name>A0AAV4WHS2_CAEEX</name>
<keyword evidence="2" id="KW-1185">Reference proteome</keyword>
<organism evidence="1 2">
    <name type="scientific">Caerostris extrusa</name>
    <name type="common">Bark spider</name>
    <name type="synonym">Caerostris bankana</name>
    <dbReference type="NCBI Taxonomy" id="172846"/>
    <lineage>
        <taxon>Eukaryota</taxon>
        <taxon>Metazoa</taxon>
        <taxon>Ecdysozoa</taxon>
        <taxon>Arthropoda</taxon>
        <taxon>Chelicerata</taxon>
        <taxon>Arachnida</taxon>
        <taxon>Araneae</taxon>
        <taxon>Araneomorphae</taxon>
        <taxon>Entelegynae</taxon>
        <taxon>Araneoidea</taxon>
        <taxon>Araneidae</taxon>
        <taxon>Caerostris</taxon>
    </lineage>
</organism>
<evidence type="ECO:0000313" key="2">
    <source>
        <dbReference type="Proteomes" id="UP001054945"/>
    </source>
</evidence>
<proteinExistence type="predicted"/>